<proteinExistence type="predicted"/>
<dbReference type="RefSeq" id="WP_136969939.1">
    <property type="nucleotide sequence ID" value="NZ_JARZHI010000018.1"/>
</dbReference>
<reference evidence="1 2" key="1">
    <citation type="submission" date="2023-04" db="EMBL/GenBank/DDBJ databases">
        <title>The genome sequence of Polyangium sorediatum DSM14670.</title>
        <authorList>
            <person name="Zhang X."/>
        </authorList>
    </citation>
    <scope>NUCLEOTIDE SEQUENCE [LARGE SCALE GENOMIC DNA]</scope>
    <source>
        <strain evidence="1 2">DSM 14670</strain>
    </source>
</reference>
<comment type="caution">
    <text evidence="1">The sequence shown here is derived from an EMBL/GenBank/DDBJ whole genome shotgun (WGS) entry which is preliminary data.</text>
</comment>
<organism evidence="1 2">
    <name type="scientific">Polyangium sorediatum</name>
    <dbReference type="NCBI Taxonomy" id="889274"/>
    <lineage>
        <taxon>Bacteria</taxon>
        <taxon>Pseudomonadati</taxon>
        <taxon>Myxococcota</taxon>
        <taxon>Polyangia</taxon>
        <taxon>Polyangiales</taxon>
        <taxon>Polyangiaceae</taxon>
        <taxon>Polyangium</taxon>
    </lineage>
</organism>
<dbReference type="EMBL" id="JARZHI010000018">
    <property type="protein sequence ID" value="MDI1432007.1"/>
    <property type="molecule type" value="Genomic_DNA"/>
</dbReference>
<protein>
    <submittedName>
        <fullName evidence="1">Uncharacterized protein</fullName>
    </submittedName>
</protein>
<sequence length="166" mass="17970">MGARDAMGVLLRPGITGFSGYPGPPPDAATFRASCHAALRRLHGKNQVLWFDGPNAGRNHHRALLRLGHAGLPSHVLVLLNEIFPILAFARASEDGPGNLLYTFLDAPALAAGFHGAYEIAAAEDLQAPFDGKTCERRGLLDRDELAQASYWNPAQLGHVVFNHWD</sequence>
<evidence type="ECO:0000313" key="2">
    <source>
        <dbReference type="Proteomes" id="UP001160301"/>
    </source>
</evidence>
<evidence type="ECO:0000313" key="1">
    <source>
        <dbReference type="EMBL" id="MDI1432007.1"/>
    </source>
</evidence>
<gene>
    <name evidence="1" type="ORF">QHF89_21090</name>
</gene>
<keyword evidence="2" id="KW-1185">Reference proteome</keyword>
<name>A0ABT6NUL1_9BACT</name>
<dbReference type="Proteomes" id="UP001160301">
    <property type="component" value="Unassembled WGS sequence"/>
</dbReference>
<accession>A0ABT6NUL1</accession>